<dbReference type="InterPro" id="IPR032312">
    <property type="entry name" value="LacZ_4"/>
</dbReference>
<accession>F8IGG2</accession>
<dbReference type="SUPFAM" id="SSF49785">
    <property type="entry name" value="Galactose-binding domain-like"/>
    <property type="match status" value="1"/>
</dbReference>
<dbReference type="PROSITE" id="PS00719">
    <property type="entry name" value="GLYCOSYL_HYDROL_F2_1"/>
    <property type="match status" value="1"/>
</dbReference>
<dbReference type="OrthoDB" id="9762066at2"/>
<dbReference type="EMBL" id="CP002902">
    <property type="protein sequence ID" value="AEJ43058.1"/>
    <property type="molecule type" value="Genomic_DNA"/>
</dbReference>
<dbReference type="eggNOG" id="COG3250">
    <property type="taxonomic scope" value="Bacteria"/>
</dbReference>
<dbReference type="FunFam" id="3.20.20.80:FF:000018">
    <property type="entry name" value="Beta-galactosidase"/>
    <property type="match status" value="1"/>
</dbReference>
<dbReference type="InterPro" id="IPR013783">
    <property type="entry name" value="Ig-like_fold"/>
</dbReference>
<dbReference type="InterPro" id="IPR006102">
    <property type="entry name" value="Ig-like_GH2"/>
</dbReference>
<dbReference type="InterPro" id="IPR006101">
    <property type="entry name" value="Glyco_hydro_2"/>
</dbReference>
<dbReference type="Pfam" id="PF02836">
    <property type="entry name" value="Glyco_hydro_2_C"/>
    <property type="match status" value="1"/>
</dbReference>
<dbReference type="SUPFAM" id="SSF74650">
    <property type="entry name" value="Galactose mutarotase-like"/>
    <property type="match status" value="1"/>
</dbReference>
<dbReference type="InterPro" id="IPR008979">
    <property type="entry name" value="Galactose-bd-like_sf"/>
</dbReference>
<dbReference type="EC" id="3.2.1.23" evidence="3 8"/>
<evidence type="ECO:0000313" key="10">
    <source>
        <dbReference type="EMBL" id="AEJ43058.1"/>
    </source>
</evidence>
<keyword evidence="6 8" id="KW-0326">Glycosidase</keyword>
<dbReference type="GO" id="GO:0030246">
    <property type="term" value="F:carbohydrate binding"/>
    <property type="evidence" value="ECO:0007669"/>
    <property type="project" value="InterPro"/>
</dbReference>
<dbReference type="GO" id="GO:0005990">
    <property type="term" value="P:lactose catabolic process"/>
    <property type="evidence" value="ECO:0007669"/>
    <property type="project" value="TreeGrafter"/>
</dbReference>
<dbReference type="InterPro" id="IPR004199">
    <property type="entry name" value="B-gal_small/dom_5"/>
</dbReference>
<evidence type="ECO:0000256" key="1">
    <source>
        <dbReference type="ARBA" id="ARBA00001412"/>
    </source>
</evidence>
<dbReference type="Pfam" id="PF02929">
    <property type="entry name" value="Bgal_small_N"/>
    <property type="match status" value="1"/>
</dbReference>
<dbReference type="PATRIC" id="fig|1048834.4.peg.1055"/>
<evidence type="ECO:0000256" key="3">
    <source>
        <dbReference type="ARBA" id="ARBA00012756"/>
    </source>
</evidence>
<comment type="catalytic activity">
    <reaction evidence="1 8">
        <text>Hydrolysis of terminal non-reducing beta-D-galactose residues in beta-D-galactosides.</text>
        <dbReference type="EC" id="3.2.1.23"/>
    </reaction>
</comment>
<dbReference type="InterPro" id="IPR023232">
    <property type="entry name" value="Glyco_hydro_2_AS"/>
</dbReference>
<gene>
    <name evidence="10" type="primary">ebgA</name>
    <name evidence="10" type="ordered locus">TC41_1110</name>
</gene>
<dbReference type="PRINTS" id="PR00132">
    <property type="entry name" value="GLHYDRLASE2"/>
</dbReference>
<evidence type="ECO:0000256" key="5">
    <source>
        <dbReference type="ARBA" id="ARBA00022801"/>
    </source>
</evidence>
<dbReference type="Pfam" id="PF16353">
    <property type="entry name" value="LacZ_4"/>
    <property type="match status" value="1"/>
</dbReference>
<reference evidence="11" key="2">
    <citation type="submission" date="2011-06" db="EMBL/GenBank/DDBJ databases">
        <title>The complete genome sequence of Alicyclobacillus acidocaldarius sp. Tc-4-1.</title>
        <authorList>
            <person name="Chen Y."/>
            <person name="He Y."/>
            <person name="Dong Z."/>
            <person name="Hu S."/>
        </authorList>
    </citation>
    <scope>NUCLEOTIDE SEQUENCE [LARGE SCALE GENOMIC DNA]</scope>
    <source>
        <strain evidence="11">Tc-4-1</strain>
    </source>
</reference>
<comment type="similarity">
    <text evidence="2 8">Belongs to the glycosyl hydrolase 2 family.</text>
</comment>
<sequence length="1041" mass="118857">MEKKYIESFYPPSSHRLPARAFYIPHATEQEALASGLYRASTRILPLEGKWKFRLFESPYVVPAEVSLADFDDSSWDEIHVPSNWQMEGYGRPHYTNVMYPYPVNPPKVPWENPTGCYRTRFFLQNQDFDRVHLRFEGVDGLFQVYVNGHDVGFGYGSRLPSEFDITNIVHVGENVIAVVVCQWSAQSYLEDQDMWWLSGIFRDVYILKRPSTYLADVRVTALLGTDGLTGHLQVEVELGGVGSANEIVPLRLKLMDSDGNHKMLEQTSFCDGVATYETEISNVRAWTAETPNLYTLLVSINSDTSCAEHVALQVGFRRVEIEDGQLKVNGVPIILKGVNRHEHDARLGRALTLDVMVRDIQMMKQHNINAVRTSHYPHHPMFYDLCDRYGLYVLDEVDLECHGFVLTKNWDRLSDDPELENAYVERLERMIRRDRNHACVIMWSLGNESGYGRNHRAMAERARTIDPSRPIHYEGETRRLLELGSDLQLAVMDVYSTMYTPIDELSKLGDMDLPKPHILCEFAHAMGNGPGGLKEYVELFYQKRRLQGGFVWEWIDHGIQAYTDDGRPYFAYGGDFGDEPNDSNFVIDGLVFPDRTPSPALLEYKKAIEPVRVLGFDRSSGKIRVQNRYDFLSLDCLVAHWSIQDEQSVLASGMLELEPIAPKSIGEIEVPCTELLHMYGDRCLTLTVRFVLPQSTDYAPAFHEVANFCEHMEPSDWTAGIDVYQSIGRFQVIETDTTIRIRDDSFSIDFDVHRGKIALLGYRGSAIITSPLSMSFWRAPTDNDDPPNRDMFSVANVWRDYGVNRLLESVLNVQLQKSDDIVRVSVVSRVAPAGLSWGMVLRYEYVFTHGGFIMIRVSGMPEGAYPPTLPRIGLSTTTHLDFVHVNWFGRGPGESYRDSKESQLIGRYRASADDLYTPYVHPQENGNRADVFWVSITNKYTEGLLITSPRTLNFQVSRFSVEDVERARHPYELEARPWRYLRVDFSHHGLGSASCGPGPLPEYQLRTEPFEGTVYLAPFARNEIDESLLRRMVTERFASF</sequence>
<dbReference type="GO" id="GO:0004565">
    <property type="term" value="F:beta-galactosidase activity"/>
    <property type="evidence" value="ECO:0007669"/>
    <property type="project" value="UniProtKB-EC"/>
</dbReference>
<dbReference type="Gene3D" id="2.70.98.10">
    <property type="match status" value="1"/>
</dbReference>
<evidence type="ECO:0000259" key="9">
    <source>
        <dbReference type="SMART" id="SM01038"/>
    </source>
</evidence>
<dbReference type="InterPro" id="IPR023230">
    <property type="entry name" value="Glyco_hydro_2_CS"/>
</dbReference>
<dbReference type="InterPro" id="IPR036156">
    <property type="entry name" value="Beta-gal/glucu_dom_sf"/>
</dbReference>
<dbReference type="InterPro" id="IPR017853">
    <property type="entry name" value="GH"/>
</dbReference>
<keyword evidence="5 8" id="KW-0378">Hydrolase</keyword>
<dbReference type="InterPro" id="IPR014718">
    <property type="entry name" value="GH-type_carb-bd"/>
</dbReference>
<dbReference type="Gene3D" id="3.20.20.80">
    <property type="entry name" value="Glycosidases"/>
    <property type="match status" value="1"/>
</dbReference>
<reference evidence="10 11" key="1">
    <citation type="journal article" date="2011" name="J. Bacteriol.">
        <title>Complete Genome Sequence of Alicyclobacillus acidocaldarius Strain Tc-4-1.</title>
        <authorList>
            <person name="Chen Y."/>
            <person name="He Y."/>
            <person name="Zhang B."/>
            <person name="Yang J."/>
            <person name="Li W."/>
            <person name="Dong Z."/>
            <person name="Hu S."/>
        </authorList>
    </citation>
    <scope>NUCLEOTIDE SEQUENCE [LARGE SCALE GENOMIC DNA]</scope>
    <source>
        <strain evidence="10 11">Tc-4-1</strain>
    </source>
</reference>
<dbReference type="Pfam" id="PF00703">
    <property type="entry name" value="Glyco_hydro_2"/>
    <property type="match status" value="1"/>
</dbReference>
<dbReference type="InterPro" id="IPR006103">
    <property type="entry name" value="Glyco_hydro_2_cat"/>
</dbReference>
<protein>
    <recommendedName>
        <fullName evidence="4 8">Beta-galactosidase</fullName>
        <ecNumber evidence="3 8">3.2.1.23</ecNumber>
    </recommendedName>
    <alternativeName>
        <fullName evidence="7 8">Lactase</fullName>
    </alternativeName>
</protein>
<dbReference type="KEGG" id="aad:TC41_1110"/>
<dbReference type="SMART" id="SM01038">
    <property type="entry name" value="Bgal_small_N"/>
    <property type="match status" value="1"/>
</dbReference>
<dbReference type="PROSITE" id="PS00608">
    <property type="entry name" value="GLYCOSYL_HYDROL_F2_2"/>
    <property type="match status" value="1"/>
</dbReference>
<dbReference type="AlphaFoldDB" id="F8IGG2"/>
<dbReference type="Gene3D" id="2.60.120.260">
    <property type="entry name" value="Galactose-binding domain-like"/>
    <property type="match status" value="1"/>
</dbReference>
<dbReference type="InterPro" id="IPR006104">
    <property type="entry name" value="Glyco_hydro_2_N"/>
</dbReference>
<name>F8IGG2_ALIAT</name>
<dbReference type="Pfam" id="PF02837">
    <property type="entry name" value="Glyco_hydro_2_N"/>
    <property type="match status" value="1"/>
</dbReference>
<dbReference type="RefSeq" id="WP_014463950.1">
    <property type="nucleotide sequence ID" value="NC_017167.1"/>
</dbReference>
<feature type="domain" description="Beta galactosidase small chain/" evidence="9">
    <location>
        <begin position="741"/>
        <end position="1018"/>
    </location>
</feature>
<dbReference type="SUPFAM" id="SSF51445">
    <property type="entry name" value="(Trans)glycosidases"/>
    <property type="match status" value="1"/>
</dbReference>
<evidence type="ECO:0000256" key="7">
    <source>
        <dbReference type="ARBA" id="ARBA00032230"/>
    </source>
</evidence>
<dbReference type="PANTHER" id="PTHR46323">
    <property type="entry name" value="BETA-GALACTOSIDASE"/>
    <property type="match status" value="1"/>
</dbReference>
<evidence type="ECO:0000256" key="4">
    <source>
        <dbReference type="ARBA" id="ARBA00013303"/>
    </source>
</evidence>
<evidence type="ECO:0000256" key="8">
    <source>
        <dbReference type="RuleBase" id="RU361154"/>
    </source>
</evidence>
<dbReference type="Gene3D" id="2.60.40.10">
    <property type="entry name" value="Immunoglobulins"/>
    <property type="match status" value="2"/>
</dbReference>
<evidence type="ECO:0000313" key="11">
    <source>
        <dbReference type="Proteomes" id="UP000000292"/>
    </source>
</evidence>
<dbReference type="GO" id="GO:0009341">
    <property type="term" value="C:beta-galactosidase complex"/>
    <property type="evidence" value="ECO:0007669"/>
    <property type="project" value="InterPro"/>
</dbReference>
<dbReference type="InterPro" id="IPR011013">
    <property type="entry name" value="Gal_mutarotase_sf_dom"/>
</dbReference>
<dbReference type="PANTHER" id="PTHR46323:SF2">
    <property type="entry name" value="BETA-GALACTOSIDASE"/>
    <property type="match status" value="1"/>
</dbReference>
<dbReference type="InterPro" id="IPR050347">
    <property type="entry name" value="Bact_Beta-galactosidase"/>
</dbReference>
<dbReference type="HOGENOM" id="CLU_002346_0_2_9"/>
<dbReference type="Proteomes" id="UP000000292">
    <property type="component" value="Chromosome"/>
</dbReference>
<proteinExistence type="inferred from homology"/>
<dbReference type="SUPFAM" id="SSF49303">
    <property type="entry name" value="beta-Galactosidase/glucuronidase domain"/>
    <property type="match status" value="2"/>
</dbReference>
<evidence type="ECO:0000256" key="6">
    <source>
        <dbReference type="ARBA" id="ARBA00023295"/>
    </source>
</evidence>
<evidence type="ECO:0000256" key="2">
    <source>
        <dbReference type="ARBA" id="ARBA00007401"/>
    </source>
</evidence>
<organism evidence="10 11">
    <name type="scientific">Alicyclobacillus acidocaldarius (strain Tc-4-1)</name>
    <name type="common">Bacillus acidocaldarius</name>
    <dbReference type="NCBI Taxonomy" id="1048834"/>
    <lineage>
        <taxon>Bacteria</taxon>
        <taxon>Bacillati</taxon>
        <taxon>Bacillota</taxon>
        <taxon>Bacilli</taxon>
        <taxon>Bacillales</taxon>
        <taxon>Alicyclobacillaceae</taxon>
        <taxon>Alicyclobacillus</taxon>
    </lineage>
</organism>
<dbReference type="STRING" id="1048834.TC41_1110"/>